<keyword evidence="1" id="KW-1133">Transmembrane helix</keyword>
<evidence type="ECO:0000256" key="1">
    <source>
        <dbReference type="SAM" id="Phobius"/>
    </source>
</evidence>
<keyword evidence="2" id="KW-0732">Signal</keyword>
<feature type="chain" id="PRO_5031514345" evidence="2">
    <location>
        <begin position="31"/>
        <end position="373"/>
    </location>
</feature>
<name>A0A7S2I6N0_9DINO</name>
<proteinExistence type="predicted"/>
<keyword evidence="1" id="KW-0812">Transmembrane</keyword>
<keyword evidence="1" id="KW-0472">Membrane</keyword>
<protein>
    <submittedName>
        <fullName evidence="3">Uncharacterized protein</fullName>
    </submittedName>
</protein>
<evidence type="ECO:0000256" key="2">
    <source>
        <dbReference type="SAM" id="SignalP"/>
    </source>
</evidence>
<gene>
    <name evidence="3" type="ORF">BRAN1462_LOCUS6773</name>
</gene>
<sequence>MDRHGSGRRGGGGAAMLRLTLVAIASPLRAAAVEENCVALSDKLARLNPAFWAPAFVFTSLNVRPGAVHPPNLTRSVGGVQLAGACDKTRFRADSFVWQKPTSDGGDWIASTTAGPLKIVVDGTTCPLTGIAVTSAGWPSLRLQFEQCPRKTALQIPLVKTAEGGLPLVHWMCKVAVDSTLCARAAQKLQSQDPSAWPSQLLLDLSLVLTAASKGATRMQIYNECYENLDWYVVNTPIGIPADEFEMLLSVRSLIAPTAPVHSARLDANVVVETVCVPDCRGEVAPQCHARKFVTKAPADHPMSIDVFFETLQDDRLQPWVALFFSIPFLIGSLLSCCLVRLMAWEAKKPERRIKSVALSYHDVPETSTAFFR</sequence>
<dbReference type="EMBL" id="HBGW01010638">
    <property type="protein sequence ID" value="CAD9510532.1"/>
    <property type="molecule type" value="Transcribed_RNA"/>
</dbReference>
<reference evidence="3" key="1">
    <citation type="submission" date="2021-01" db="EMBL/GenBank/DDBJ databases">
        <authorList>
            <person name="Corre E."/>
            <person name="Pelletier E."/>
            <person name="Niang G."/>
            <person name="Scheremetjew M."/>
            <person name="Finn R."/>
            <person name="Kale V."/>
            <person name="Holt S."/>
            <person name="Cochrane G."/>
            <person name="Meng A."/>
            <person name="Brown T."/>
            <person name="Cohen L."/>
        </authorList>
    </citation>
    <scope>NUCLEOTIDE SEQUENCE</scope>
    <source>
        <strain evidence="3">RCC3387</strain>
    </source>
</reference>
<feature type="transmembrane region" description="Helical" evidence="1">
    <location>
        <begin position="320"/>
        <end position="344"/>
    </location>
</feature>
<feature type="signal peptide" evidence="2">
    <location>
        <begin position="1"/>
        <end position="30"/>
    </location>
</feature>
<accession>A0A7S2I6N0</accession>
<organism evidence="3">
    <name type="scientific">Zooxanthella nutricula</name>
    <dbReference type="NCBI Taxonomy" id="1333877"/>
    <lineage>
        <taxon>Eukaryota</taxon>
        <taxon>Sar</taxon>
        <taxon>Alveolata</taxon>
        <taxon>Dinophyceae</taxon>
        <taxon>Peridiniales</taxon>
        <taxon>Peridiniales incertae sedis</taxon>
        <taxon>Zooxanthella</taxon>
    </lineage>
</organism>
<evidence type="ECO:0000313" key="3">
    <source>
        <dbReference type="EMBL" id="CAD9510532.1"/>
    </source>
</evidence>
<dbReference type="AlphaFoldDB" id="A0A7S2I6N0"/>